<sequence>MKISITKLNFVLPENPFGMLPQKLAIITNNIKEMARRAGTGNAKYKEAYSAVHYAILQNQDLSWVLDKPIKIRALTMLLESELKDRIHLTETVLRKINHLKPKPSYQLVLNIYQHYLSQYDMLPEPQSVAKWLLSAMEKKGMLKDYHQYIFGNNGPIWVADECKKFKRDFSKQLRVLDLQNYEAGRFLKIAKQIYFVEQLKTIPANKSHPILEELQDKSTFESRYDGQYLLGHKVLQILIERAPLTEIHESWLNVILGIGGDPRVPRTHPNYQKWWSVIDSGLNRKVLGWLSRLDLRLFLEALKNYSYKSGKEDLKRMFPSRKHFLEGLLDKQLITGTRLYLDSGAIHYLRQNYKKEHLPNYSQVDGQRSIIHVELKSTHLIEGSHSCYLWIYPRLHESALVFDYTKTQVTYSSLTQGLSDAMAVKGTPSSANITHFPVNFNWQHKAIEELQSIGININARDVLPPEDYHEYLRLYGRN</sequence>
<accession>A0A1M5XQJ8</accession>
<evidence type="ECO:0000313" key="2">
    <source>
        <dbReference type="EMBL" id="SHI01798.1"/>
    </source>
</evidence>
<dbReference type="Pfam" id="PF15611">
    <property type="entry name" value="EH_Signature"/>
    <property type="match status" value="1"/>
</dbReference>
<evidence type="ECO:0000313" key="3">
    <source>
        <dbReference type="Proteomes" id="UP000184139"/>
    </source>
</evidence>
<name>A0A1M5XQJ8_9BACT</name>
<reference evidence="2 3" key="1">
    <citation type="submission" date="2016-11" db="EMBL/GenBank/DDBJ databases">
        <authorList>
            <person name="Jaros S."/>
            <person name="Januszkiewicz K."/>
            <person name="Wedrychowicz H."/>
        </authorList>
    </citation>
    <scope>NUCLEOTIDE SEQUENCE [LARGE SCALE GENOMIC DNA]</scope>
    <source>
        <strain evidence="2 3">DSM 9705</strain>
    </source>
</reference>
<feature type="domain" description="Zorya protein ZorC EH" evidence="1">
    <location>
        <begin position="27"/>
        <end position="449"/>
    </location>
</feature>
<evidence type="ECO:0000259" key="1">
    <source>
        <dbReference type="Pfam" id="PF15611"/>
    </source>
</evidence>
<dbReference type="RefSeq" id="WP_073377620.1">
    <property type="nucleotide sequence ID" value="NZ_FQXS01000022.1"/>
</dbReference>
<proteinExistence type="predicted"/>
<protein>
    <submittedName>
        <fullName evidence="2">EH_Signature domain-containing protein</fullName>
    </submittedName>
</protein>
<organism evidence="2 3">
    <name type="scientific">Desulfofustis glycolicus DSM 9705</name>
    <dbReference type="NCBI Taxonomy" id="1121409"/>
    <lineage>
        <taxon>Bacteria</taxon>
        <taxon>Pseudomonadati</taxon>
        <taxon>Thermodesulfobacteriota</taxon>
        <taxon>Desulfobulbia</taxon>
        <taxon>Desulfobulbales</taxon>
        <taxon>Desulfocapsaceae</taxon>
        <taxon>Desulfofustis</taxon>
    </lineage>
</organism>
<dbReference type="EMBL" id="FQXS01000022">
    <property type="protein sequence ID" value="SHI01798.1"/>
    <property type="molecule type" value="Genomic_DNA"/>
</dbReference>
<keyword evidence="3" id="KW-1185">Reference proteome</keyword>
<gene>
    <name evidence="2" type="ORF">SAMN02745124_03232</name>
</gene>
<dbReference type="AlphaFoldDB" id="A0A1M5XQJ8"/>
<dbReference type="Proteomes" id="UP000184139">
    <property type="component" value="Unassembled WGS sequence"/>
</dbReference>
<dbReference type="OrthoDB" id="5431366at2"/>
<dbReference type="STRING" id="1121409.SAMN02745124_03232"/>
<dbReference type="InterPro" id="IPR028943">
    <property type="entry name" value="ZorC_EH_Signature_dom"/>
</dbReference>